<dbReference type="RefSeq" id="WP_101498420.1">
    <property type="nucleotide sequence ID" value="NZ_CP025583.1"/>
</dbReference>
<keyword evidence="2" id="KW-1185">Reference proteome</keyword>
<sequence>MTRALLTLNSGVGSTSLAVDIMSELRGSVLLAACQQGQTCAAMLRDLIGYPPFTEKGAPS</sequence>
<organism evidence="1 2">
    <name type="scientific">Paracoccus jeotgali</name>
    <dbReference type="NCBI Taxonomy" id="2065379"/>
    <lineage>
        <taxon>Bacteria</taxon>
        <taxon>Pseudomonadati</taxon>
        <taxon>Pseudomonadota</taxon>
        <taxon>Alphaproteobacteria</taxon>
        <taxon>Rhodobacterales</taxon>
        <taxon>Paracoccaceae</taxon>
        <taxon>Paracoccus</taxon>
    </lineage>
</organism>
<gene>
    <name evidence="1" type="ORF">CYR75_00850</name>
</gene>
<evidence type="ECO:0000313" key="2">
    <source>
        <dbReference type="Proteomes" id="UP000234882"/>
    </source>
</evidence>
<dbReference type="Proteomes" id="UP000234882">
    <property type="component" value="Chromosome"/>
</dbReference>
<dbReference type="KEGG" id="paru:CYR75_00850"/>
<dbReference type="AlphaFoldDB" id="A0A2K9MDC2"/>
<dbReference type="OrthoDB" id="7872767at2"/>
<proteinExistence type="predicted"/>
<dbReference type="EMBL" id="CP025583">
    <property type="protein sequence ID" value="AUM73036.1"/>
    <property type="molecule type" value="Genomic_DNA"/>
</dbReference>
<reference evidence="2" key="1">
    <citation type="submission" date="2017-12" db="EMBL/GenBank/DDBJ databases">
        <title>Genomic analysis of Paracoccus sp. CBA4604.</title>
        <authorList>
            <person name="Roh S.W."/>
            <person name="Kim J.Y."/>
            <person name="Kim J.S."/>
        </authorList>
    </citation>
    <scope>NUCLEOTIDE SEQUENCE [LARGE SCALE GENOMIC DNA]</scope>
    <source>
        <strain evidence="2">CBA4604</strain>
    </source>
</reference>
<evidence type="ECO:0000313" key="1">
    <source>
        <dbReference type="EMBL" id="AUM73036.1"/>
    </source>
</evidence>
<accession>A0A2K9MDC2</accession>
<protein>
    <submittedName>
        <fullName evidence="1">Uncharacterized protein</fullName>
    </submittedName>
</protein>
<name>A0A2K9MDC2_9RHOB</name>